<dbReference type="InterPro" id="IPR013249">
    <property type="entry name" value="RNA_pol_sigma70_r4_t2"/>
</dbReference>
<keyword evidence="4" id="KW-0238">DNA-binding</keyword>
<keyword evidence="2" id="KW-0805">Transcription regulation</keyword>
<evidence type="ECO:0000256" key="2">
    <source>
        <dbReference type="ARBA" id="ARBA00023015"/>
    </source>
</evidence>
<evidence type="ECO:0000256" key="1">
    <source>
        <dbReference type="ARBA" id="ARBA00010641"/>
    </source>
</evidence>
<dbReference type="Gene3D" id="1.10.10.10">
    <property type="entry name" value="Winged helix-like DNA-binding domain superfamily/Winged helix DNA-binding domain"/>
    <property type="match status" value="1"/>
</dbReference>
<dbReference type="InterPro" id="IPR013324">
    <property type="entry name" value="RNA_pol_sigma_r3/r4-like"/>
</dbReference>
<accession>A0AAU7CGN3</accession>
<protein>
    <submittedName>
        <fullName evidence="8">RNA polymerase sigma factor</fullName>
    </submittedName>
</protein>
<sequence length="172" mass="18630">MDSAQLGRLIDRLAGPLELYARQWCDTPEDVVQEAFVKLAAQRKPLLSLEAWLFRTVRNGAINAGIASQRRKRHEAEAAATVPAWFEPDPLGRGATAVDPELAQSALAALPLAQREVIVAHLWGALAFEQIAELAGISASSAHRLYHAGLTALRERLGIPCRTSSTTRSISS</sequence>
<feature type="domain" description="RNA polymerase sigma factor 70 region 4 type 2" evidence="7">
    <location>
        <begin position="103"/>
        <end position="153"/>
    </location>
</feature>
<dbReference type="Gene3D" id="1.10.1740.10">
    <property type="match status" value="1"/>
</dbReference>
<proteinExistence type="inferred from homology"/>
<keyword evidence="3" id="KW-0731">Sigma factor</keyword>
<keyword evidence="5" id="KW-0804">Transcription</keyword>
<dbReference type="GO" id="GO:0016987">
    <property type="term" value="F:sigma factor activity"/>
    <property type="evidence" value="ECO:0007669"/>
    <property type="project" value="UniProtKB-KW"/>
</dbReference>
<dbReference type="InterPro" id="IPR039425">
    <property type="entry name" value="RNA_pol_sigma-70-like"/>
</dbReference>
<evidence type="ECO:0000259" key="7">
    <source>
        <dbReference type="Pfam" id="PF08281"/>
    </source>
</evidence>
<dbReference type="RefSeq" id="WP_406697405.1">
    <property type="nucleotide sequence ID" value="NZ_CP155447.1"/>
</dbReference>
<dbReference type="InterPro" id="IPR007627">
    <property type="entry name" value="RNA_pol_sigma70_r2"/>
</dbReference>
<gene>
    <name evidence="8" type="ORF">V5E97_00965</name>
</gene>
<evidence type="ECO:0000256" key="5">
    <source>
        <dbReference type="ARBA" id="ARBA00023163"/>
    </source>
</evidence>
<organism evidence="8">
    <name type="scientific">Singulisphaera sp. Ch08</name>
    <dbReference type="NCBI Taxonomy" id="3120278"/>
    <lineage>
        <taxon>Bacteria</taxon>
        <taxon>Pseudomonadati</taxon>
        <taxon>Planctomycetota</taxon>
        <taxon>Planctomycetia</taxon>
        <taxon>Isosphaerales</taxon>
        <taxon>Isosphaeraceae</taxon>
        <taxon>Singulisphaera</taxon>
    </lineage>
</organism>
<dbReference type="GO" id="GO:0006352">
    <property type="term" value="P:DNA-templated transcription initiation"/>
    <property type="evidence" value="ECO:0007669"/>
    <property type="project" value="InterPro"/>
</dbReference>
<dbReference type="InterPro" id="IPR013325">
    <property type="entry name" value="RNA_pol_sigma_r2"/>
</dbReference>
<dbReference type="PANTHER" id="PTHR43133:SF8">
    <property type="entry name" value="RNA POLYMERASE SIGMA FACTOR HI_1459-RELATED"/>
    <property type="match status" value="1"/>
</dbReference>
<dbReference type="EMBL" id="CP155447">
    <property type="protein sequence ID" value="XBH04613.1"/>
    <property type="molecule type" value="Genomic_DNA"/>
</dbReference>
<evidence type="ECO:0000313" key="8">
    <source>
        <dbReference type="EMBL" id="XBH04613.1"/>
    </source>
</evidence>
<dbReference type="PANTHER" id="PTHR43133">
    <property type="entry name" value="RNA POLYMERASE ECF-TYPE SIGMA FACTO"/>
    <property type="match status" value="1"/>
</dbReference>
<reference evidence="8" key="1">
    <citation type="submission" date="2024-05" db="EMBL/GenBank/DDBJ databases">
        <title>Planctomycetes of the genus Singulisphaera possess chitinolytic capabilities.</title>
        <authorList>
            <person name="Ivanova A."/>
        </authorList>
    </citation>
    <scope>NUCLEOTIDE SEQUENCE</scope>
    <source>
        <strain evidence="8">Ch08T</strain>
    </source>
</reference>
<dbReference type="NCBIfam" id="TIGR02937">
    <property type="entry name" value="sigma70-ECF"/>
    <property type="match status" value="1"/>
</dbReference>
<evidence type="ECO:0000259" key="6">
    <source>
        <dbReference type="Pfam" id="PF04542"/>
    </source>
</evidence>
<evidence type="ECO:0000256" key="3">
    <source>
        <dbReference type="ARBA" id="ARBA00023082"/>
    </source>
</evidence>
<dbReference type="GO" id="GO:0003677">
    <property type="term" value="F:DNA binding"/>
    <property type="evidence" value="ECO:0007669"/>
    <property type="project" value="UniProtKB-KW"/>
</dbReference>
<dbReference type="Pfam" id="PF08281">
    <property type="entry name" value="Sigma70_r4_2"/>
    <property type="match status" value="1"/>
</dbReference>
<dbReference type="Pfam" id="PF04542">
    <property type="entry name" value="Sigma70_r2"/>
    <property type="match status" value="1"/>
</dbReference>
<name>A0AAU7CGN3_9BACT</name>
<dbReference type="SUPFAM" id="SSF88659">
    <property type="entry name" value="Sigma3 and sigma4 domains of RNA polymerase sigma factors"/>
    <property type="match status" value="1"/>
</dbReference>
<comment type="similarity">
    <text evidence="1">Belongs to the sigma-70 factor family. ECF subfamily.</text>
</comment>
<feature type="domain" description="RNA polymerase sigma-70 region 2" evidence="6">
    <location>
        <begin position="20"/>
        <end position="64"/>
    </location>
</feature>
<dbReference type="AlphaFoldDB" id="A0AAU7CGN3"/>
<dbReference type="SUPFAM" id="SSF88946">
    <property type="entry name" value="Sigma2 domain of RNA polymerase sigma factors"/>
    <property type="match status" value="1"/>
</dbReference>
<dbReference type="InterPro" id="IPR014284">
    <property type="entry name" value="RNA_pol_sigma-70_dom"/>
</dbReference>
<evidence type="ECO:0000256" key="4">
    <source>
        <dbReference type="ARBA" id="ARBA00023125"/>
    </source>
</evidence>
<dbReference type="InterPro" id="IPR036388">
    <property type="entry name" value="WH-like_DNA-bd_sf"/>
</dbReference>